<dbReference type="Pfam" id="PF08279">
    <property type="entry name" value="HTH_11"/>
    <property type="match status" value="1"/>
</dbReference>
<dbReference type="PROSITE" id="PS00894">
    <property type="entry name" value="HTH_DEOR_1"/>
    <property type="match status" value="1"/>
</dbReference>
<dbReference type="PANTHER" id="PTHR34580:SF3">
    <property type="entry name" value="PROTEIN PAFB"/>
    <property type="match status" value="1"/>
</dbReference>
<sequence length="239" mass="26728">MRNCSSRSLELLTLLQAGRKWSAEELSSRLEVAERTVRRDIARLRSLGYDIRSAPGPGGAYRLVPSVRIPPLLLTAEEVSALVAGLLILETGAQDAAVVSARSKLEQLLPSTLRRRAVATALATEVVAPSSDTVDWTLLGDVADAVENGNHLRFSYTDRHGRVSTRRVEPFRHVLRGGVWYLVCYDRDRSNWRMFRFDRIHDAASCGVPFGYTSPEFPSTSIQEWLATDFGRLDSDKRR</sequence>
<dbReference type="PROSITE" id="PS51000">
    <property type="entry name" value="HTH_DEOR_2"/>
    <property type="match status" value="1"/>
</dbReference>
<evidence type="ECO:0000313" key="5">
    <source>
        <dbReference type="EMBL" id="QGU00968.1"/>
    </source>
</evidence>
<dbReference type="RefSeq" id="WP_156193602.1">
    <property type="nucleotide sequence ID" value="NZ_CP046452.1"/>
</dbReference>
<dbReference type="AlphaFoldDB" id="A0A6B8VZI8"/>
<accession>A0A6B8VZI8</accession>
<evidence type="ECO:0000313" key="6">
    <source>
        <dbReference type="Proteomes" id="UP000427071"/>
    </source>
</evidence>
<dbReference type="KEGG" id="ckw:CKALI_00335"/>
<keyword evidence="2" id="KW-0238">DNA-binding</keyword>
<dbReference type="GO" id="GO:0004077">
    <property type="term" value="F:biotin--[biotin carboxyl-carrier protein] ligase activity"/>
    <property type="evidence" value="ECO:0007669"/>
    <property type="project" value="UniProtKB-EC"/>
</dbReference>
<dbReference type="InterPro" id="IPR013196">
    <property type="entry name" value="HTH_11"/>
</dbReference>
<dbReference type="InterPro" id="IPR026881">
    <property type="entry name" value="WYL_dom"/>
</dbReference>
<dbReference type="InterPro" id="IPR051534">
    <property type="entry name" value="CBASS_pafABC_assoc_protein"/>
</dbReference>
<dbReference type="Proteomes" id="UP000427071">
    <property type="component" value="Chromosome"/>
</dbReference>
<dbReference type="InterPro" id="IPR036390">
    <property type="entry name" value="WH_DNA-bd_sf"/>
</dbReference>
<feature type="domain" description="HTH deoR-type" evidence="4">
    <location>
        <begin position="4"/>
        <end position="59"/>
    </location>
</feature>
<dbReference type="EC" id="6.3.4.15" evidence="5"/>
<evidence type="ECO:0000259" key="4">
    <source>
        <dbReference type="PROSITE" id="PS51000"/>
    </source>
</evidence>
<dbReference type="EMBL" id="CP046452">
    <property type="protein sequence ID" value="QGU00968.1"/>
    <property type="molecule type" value="Genomic_DNA"/>
</dbReference>
<keyword evidence="6" id="KW-1185">Reference proteome</keyword>
<dbReference type="SUPFAM" id="SSF46785">
    <property type="entry name" value="Winged helix' DNA-binding domain"/>
    <property type="match status" value="1"/>
</dbReference>
<reference evidence="6" key="1">
    <citation type="submission" date="2019-11" db="EMBL/GenBank/DDBJ databases">
        <title>Complete genome sequence of Corynebacterium kalinowskii 1959, a novel Corynebacterium species isolated from soil of a small paddock in Vilsendorf, Germany.</title>
        <authorList>
            <person name="Schaffert L."/>
            <person name="Ruwe M."/>
            <person name="Milse J."/>
            <person name="Hanuschka K."/>
            <person name="Ortseifen V."/>
            <person name="Droste J."/>
            <person name="Brandt D."/>
            <person name="Schlueter L."/>
            <person name="Kutter Y."/>
            <person name="Vinke S."/>
            <person name="Viehoefer P."/>
            <person name="Jacob L."/>
            <person name="Luebke N.-C."/>
            <person name="Schulte-Berndt E."/>
            <person name="Hain C."/>
            <person name="Linder M."/>
            <person name="Schmidt P."/>
            <person name="Wollenschlaeger L."/>
            <person name="Luttermann T."/>
            <person name="Thieme E."/>
            <person name="Hassa J."/>
            <person name="Haak M."/>
            <person name="Wittchen M."/>
            <person name="Mentz A."/>
            <person name="Persicke M."/>
            <person name="Busche T."/>
            <person name="Ruckert C."/>
        </authorList>
    </citation>
    <scope>NUCLEOTIDE SEQUENCE [LARGE SCALE GENOMIC DNA]</scope>
    <source>
        <strain evidence="6">1959</strain>
    </source>
</reference>
<dbReference type="InterPro" id="IPR018356">
    <property type="entry name" value="Tscrpt_reg_HTH_DeoR_CS"/>
</dbReference>
<gene>
    <name evidence="5" type="primary">birA1</name>
    <name evidence="5" type="ORF">CKALI_00335</name>
</gene>
<dbReference type="InterPro" id="IPR001034">
    <property type="entry name" value="DeoR_HTH"/>
</dbReference>
<organism evidence="5 6">
    <name type="scientific">Corynebacterium kalinowskii</name>
    <dbReference type="NCBI Taxonomy" id="2675216"/>
    <lineage>
        <taxon>Bacteria</taxon>
        <taxon>Bacillati</taxon>
        <taxon>Actinomycetota</taxon>
        <taxon>Actinomycetes</taxon>
        <taxon>Mycobacteriales</taxon>
        <taxon>Corynebacteriaceae</taxon>
        <taxon>Corynebacterium</taxon>
    </lineage>
</organism>
<protein>
    <submittedName>
        <fullName evidence="5">Bifunctional ligase/repressor BirA</fullName>
        <ecNumber evidence="5">6.3.4.15</ecNumber>
    </submittedName>
</protein>
<dbReference type="GO" id="GO:0003700">
    <property type="term" value="F:DNA-binding transcription factor activity"/>
    <property type="evidence" value="ECO:0007669"/>
    <property type="project" value="InterPro"/>
</dbReference>
<evidence type="ECO:0000256" key="3">
    <source>
        <dbReference type="ARBA" id="ARBA00023163"/>
    </source>
</evidence>
<dbReference type="PANTHER" id="PTHR34580">
    <property type="match status" value="1"/>
</dbReference>
<proteinExistence type="predicted"/>
<dbReference type="GO" id="GO:0003677">
    <property type="term" value="F:DNA binding"/>
    <property type="evidence" value="ECO:0007669"/>
    <property type="project" value="UniProtKB-KW"/>
</dbReference>
<keyword evidence="1" id="KW-0805">Transcription regulation</keyword>
<keyword evidence="3" id="KW-0804">Transcription</keyword>
<evidence type="ECO:0000256" key="1">
    <source>
        <dbReference type="ARBA" id="ARBA00023015"/>
    </source>
</evidence>
<evidence type="ECO:0000256" key="2">
    <source>
        <dbReference type="ARBA" id="ARBA00023125"/>
    </source>
</evidence>
<dbReference type="Pfam" id="PF13280">
    <property type="entry name" value="WYL"/>
    <property type="match status" value="1"/>
</dbReference>
<dbReference type="Gene3D" id="1.10.10.10">
    <property type="entry name" value="Winged helix-like DNA-binding domain superfamily/Winged helix DNA-binding domain"/>
    <property type="match status" value="1"/>
</dbReference>
<keyword evidence="5" id="KW-0436">Ligase</keyword>
<name>A0A6B8VZI8_9CORY</name>
<dbReference type="InterPro" id="IPR036388">
    <property type="entry name" value="WH-like_DNA-bd_sf"/>
</dbReference>
<dbReference type="PROSITE" id="PS52050">
    <property type="entry name" value="WYL"/>
    <property type="match status" value="1"/>
</dbReference>